<dbReference type="EMBL" id="FMCT01000012">
    <property type="protein sequence ID" value="SCF42631.1"/>
    <property type="molecule type" value="Genomic_DNA"/>
</dbReference>
<feature type="transmembrane region" description="Helical" evidence="1">
    <location>
        <begin position="106"/>
        <end position="126"/>
    </location>
</feature>
<keyword evidence="1" id="KW-0812">Transmembrane</keyword>
<reference evidence="3" key="1">
    <citation type="submission" date="2016-06" db="EMBL/GenBank/DDBJ databases">
        <authorList>
            <person name="Varghese N."/>
            <person name="Submissions Spin"/>
        </authorList>
    </citation>
    <scope>NUCLEOTIDE SEQUENCE [LARGE SCALE GENOMIC DNA]</scope>
    <source>
        <strain evidence="3">DSM 43168</strain>
    </source>
</reference>
<accession>A0A1C5AC37</accession>
<evidence type="ECO:0000256" key="1">
    <source>
        <dbReference type="SAM" id="Phobius"/>
    </source>
</evidence>
<name>A0A1C5AC37_9ACTN</name>
<dbReference type="Proteomes" id="UP000183585">
    <property type="component" value="Unassembled WGS sequence"/>
</dbReference>
<keyword evidence="1" id="KW-1133">Transmembrane helix</keyword>
<protein>
    <submittedName>
        <fullName evidence="2">Uncharacterized protein</fullName>
    </submittedName>
</protein>
<keyword evidence="1" id="KW-0472">Membrane</keyword>
<keyword evidence="3" id="KW-1185">Reference proteome</keyword>
<gene>
    <name evidence="2" type="ORF">GA0070563_112106</name>
</gene>
<dbReference type="AlphaFoldDB" id="A0A1C5AC37"/>
<organism evidence="2 3">
    <name type="scientific">Micromonospora carbonacea</name>
    <dbReference type="NCBI Taxonomy" id="47853"/>
    <lineage>
        <taxon>Bacteria</taxon>
        <taxon>Bacillati</taxon>
        <taxon>Actinomycetota</taxon>
        <taxon>Actinomycetes</taxon>
        <taxon>Micromonosporales</taxon>
        <taxon>Micromonosporaceae</taxon>
        <taxon>Micromonospora</taxon>
    </lineage>
</organism>
<proteinExistence type="predicted"/>
<feature type="transmembrane region" description="Helical" evidence="1">
    <location>
        <begin position="79"/>
        <end position="100"/>
    </location>
</feature>
<sequence length="144" mass="15622">MGRAVARLHHKVGRRGTALLVFAALDVAYGLRLASASPDAQPFYAWLHGILPLWPWAVLWIAIAVVCALGSVRNCDRVAFTAAIGIKVLWFSLYLSGWVLGDVPDGWVSAVVWGSFAMCVWLIAGWPEPVTSKGQPAWTPPPSE</sequence>
<evidence type="ECO:0000313" key="3">
    <source>
        <dbReference type="Proteomes" id="UP000183585"/>
    </source>
</evidence>
<evidence type="ECO:0000313" key="2">
    <source>
        <dbReference type="EMBL" id="SCF42631.1"/>
    </source>
</evidence>
<feature type="transmembrane region" description="Helical" evidence="1">
    <location>
        <begin position="54"/>
        <end position="72"/>
    </location>
</feature>